<dbReference type="Gene3D" id="3.90.550.50">
    <property type="match status" value="1"/>
</dbReference>
<protein>
    <recommendedName>
        <fullName evidence="3">Hexosyltransferase</fullName>
    </recommendedName>
</protein>
<evidence type="ECO:0000313" key="2">
    <source>
        <dbReference type="Proteomes" id="UP000649617"/>
    </source>
</evidence>
<sequence length="327" mass="37179">RRAPAPVRMLQSTEDIGIVVMTAKQHLGSRSVWVNKTWGKRFPNLFFASSRATSQQDLDGRLRLWPIKAPPDFLERFPADSYQSHVYKGHLGLARLYKQQPDLPWYCLSGDDVYLFEPWLLEALQDASSHPAEEAVCAGHVNTLPWKHAKETFKWMSVKCAHTFGADFEGANCVKHAYDIVRPFINVSVIYGAAIFCTNAAMARLAPYLPTALTKGYIHMWESQAAPIEGTEAVHVGDLFRDYLPVSDVLLALCMEEHGIRIYDFDDGGYWGGDFLPGSILENIWDPFWKPAELVLAQRPALWHKIVEANQFQMLEYWYGLIRSLSD</sequence>
<evidence type="ECO:0008006" key="3">
    <source>
        <dbReference type="Google" id="ProtNLM"/>
    </source>
</evidence>
<evidence type="ECO:0000313" key="1">
    <source>
        <dbReference type="EMBL" id="CAE7216673.1"/>
    </source>
</evidence>
<dbReference type="EMBL" id="CAJNIZ010002936">
    <property type="protein sequence ID" value="CAE7216673.1"/>
    <property type="molecule type" value="Genomic_DNA"/>
</dbReference>
<gene>
    <name evidence="1" type="ORF">SPIL2461_LOCUS2649</name>
</gene>
<dbReference type="Proteomes" id="UP000649617">
    <property type="component" value="Unassembled WGS sequence"/>
</dbReference>
<keyword evidence="2" id="KW-1185">Reference proteome</keyword>
<accession>A0A812JY06</accession>
<feature type="non-terminal residue" evidence="1">
    <location>
        <position position="327"/>
    </location>
</feature>
<dbReference type="AlphaFoldDB" id="A0A812JY06"/>
<comment type="caution">
    <text evidence="1">The sequence shown here is derived from an EMBL/GenBank/DDBJ whole genome shotgun (WGS) entry which is preliminary data.</text>
</comment>
<reference evidence="1" key="1">
    <citation type="submission" date="2021-02" db="EMBL/GenBank/DDBJ databases">
        <authorList>
            <person name="Dougan E. K."/>
            <person name="Rhodes N."/>
            <person name="Thang M."/>
            <person name="Chan C."/>
        </authorList>
    </citation>
    <scope>NUCLEOTIDE SEQUENCE</scope>
</reference>
<name>A0A812JY06_SYMPI</name>
<proteinExistence type="predicted"/>
<feature type="non-terminal residue" evidence="1">
    <location>
        <position position="1"/>
    </location>
</feature>
<organism evidence="1 2">
    <name type="scientific">Symbiodinium pilosum</name>
    <name type="common">Dinoflagellate</name>
    <dbReference type="NCBI Taxonomy" id="2952"/>
    <lineage>
        <taxon>Eukaryota</taxon>
        <taxon>Sar</taxon>
        <taxon>Alveolata</taxon>
        <taxon>Dinophyceae</taxon>
        <taxon>Suessiales</taxon>
        <taxon>Symbiodiniaceae</taxon>
        <taxon>Symbiodinium</taxon>
    </lineage>
</organism>
<dbReference type="OrthoDB" id="431428at2759"/>